<feature type="transmembrane region" description="Helical" evidence="12">
    <location>
        <begin position="293"/>
        <end position="316"/>
    </location>
</feature>
<dbReference type="PROSITE" id="PS51384">
    <property type="entry name" value="FAD_FR"/>
    <property type="match status" value="1"/>
</dbReference>
<dbReference type="Pfam" id="PF08021">
    <property type="entry name" value="FAD_binding_9"/>
    <property type="match status" value="1"/>
</dbReference>
<dbReference type="InterPro" id="IPR011527">
    <property type="entry name" value="ABC1_TM_dom"/>
</dbReference>
<evidence type="ECO:0000256" key="3">
    <source>
        <dbReference type="ARBA" id="ARBA00022630"/>
    </source>
</evidence>
<gene>
    <name evidence="16" type="ORF">J5A65_11220</name>
</gene>
<keyword evidence="9 12" id="KW-0472">Membrane</keyword>
<feature type="transmembrane region" description="Helical" evidence="12">
    <location>
        <begin position="402"/>
        <end position="428"/>
    </location>
</feature>
<evidence type="ECO:0000256" key="2">
    <source>
        <dbReference type="ARBA" id="ARBA00004651"/>
    </source>
</evidence>
<dbReference type="InterPro" id="IPR017871">
    <property type="entry name" value="ABC_transporter-like_CS"/>
</dbReference>
<evidence type="ECO:0000256" key="4">
    <source>
        <dbReference type="ARBA" id="ARBA00022692"/>
    </source>
</evidence>
<feature type="domain" description="ABC transporter" evidence="13">
    <location>
        <begin position="607"/>
        <end position="839"/>
    </location>
</feature>
<feature type="domain" description="FAD-binding FR-type" evidence="15">
    <location>
        <begin position="19"/>
        <end position="130"/>
    </location>
</feature>
<dbReference type="InterPro" id="IPR003593">
    <property type="entry name" value="AAA+_ATPase"/>
</dbReference>
<evidence type="ECO:0000256" key="11">
    <source>
        <dbReference type="ARBA" id="ARBA00023488"/>
    </source>
</evidence>
<dbReference type="CDD" id="cd06193">
    <property type="entry name" value="siderophore_interacting"/>
    <property type="match status" value="1"/>
</dbReference>
<dbReference type="Gene3D" id="3.40.50.80">
    <property type="entry name" value="Nucleotide-binding domain of ferredoxin-NADP reductase (FNR) module"/>
    <property type="match status" value="1"/>
</dbReference>
<dbReference type="CDD" id="cd07346">
    <property type="entry name" value="ABC_6TM_exporters"/>
    <property type="match status" value="1"/>
</dbReference>
<feature type="domain" description="ABC transmembrane type-1" evidence="14">
    <location>
        <begin position="295"/>
        <end position="475"/>
    </location>
</feature>
<dbReference type="Pfam" id="PF00664">
    <property type="entry name" value="ABC_membrane"/>
    <property type="match status" value="1"/>
</dbReference>
<keyword evidence="4 12" id="KW-0812">Transmembrane</keyword>
<keyword evidence="6" id="KW-0274">FAD</keyword>
<evidence type="ECO:0000256" key="1">
    <source>
        <dbReference type="ARBA" id="ARBA00001974"/>
    </source>
</evidence>
<dbReference type="InterPro" id="IPR039261">
    <property type="entry name" value="FNR_nucleotide-bd"/>
</dbReference>
<dbReference type="PROSITE" id="PS00211">
    <property type="entry name" value="ABC_TRANSPORTER_1"/>
    <property type="match status" value="1"/>
</dbReference>
<dbReference type="EMBL" id="CP072384">
    <property type="protein sequence ID" value="QUC07496.1"/>
    <property type="molecule type" value="Genomic_DNA"/>
</dbReference>
<dbReference type="InterPro" id="IPR017927">
    <property type="entry name" value="FAD-bd_FR_type"/>
</dbReference>
<evidence type="ECO:0000313" key="17">
    <source>
        <dbReference type="Proteomes" id="UP000678513"/>
    </source>
</evidence>
<evidence type="ECO:0000259" key="14">
    <source>
        <dbReference type="PROSITE" id="PS50929"/>
    </source>
</evidence>
<dbReference type="InterPro" id="IPR027417">
    <property type="entry name" value="P-loop_NTPase"/>
</dbReference>
<comment type="subcellular location">
    <subcellularLocation>
        <location evidence="2">Cell membrane</location>
        <topology evidence="2">Multi-pass membrane protein</topology>
    </subcellularLocation>
</comment>
<dbReference type="InterPro" id="IPR007037">
    <property type="entry name" value="SIP_rossman_dom"/>
</dbReference>
<dbReference type="SUPFAM" id="SSF52540">
    <property type="entry name" value="P-loop containing nucleoside triphosphate hydrolases"/>
    <property type="match status" value="1"/>
</dbReference>
<evidence type="ECO:0000259" key="13">
    <source>
        <dbReference type="PROSITE" id="PS50893"/>
    </source>
</evidence>
<dbReference type="Pfam" id="PF04954">
    <property type="entry name" value="SIP"/>
    <property type="match status" value="1"/>
</dbReference>
<proteinExistence type="predicted"/>
<dbReference type="RefSeq" id="WP_212322007.1">
    <property type="nucleotide sequence ID" value="NZ_AP024463.1"/>
</dbReference>
<dbReference type="GO" id="GO:0005524">
    <property type="term" value="F:ATP binding"/>
    <property type="evidence" value="ECO:0007669"/>
    <property type="project" value="UniProtKB-KW"/>
</dbReference>
<dbReference type="Gene3D" id="1.20.1560.10">
    <property type="entry name" value="ABC transporter type 1, transmembrane domain"/>
    <property type="match status" value="2"/>
</dbReference>
<feature type="transmembrane region" description="Helical" evidence="12">
    <location>
        <begin position="336"/>
        <end position="359"/>
    </location>
</feature>
<evidence type="ECO:0000256" key="9">
    <source>
        <dbReference type="ARBA" id="ARBA00023136"/>
    </source>
</evidence>
<feature type="transmembrane region" description="Helical" evidence="12">
    <location>
        <begin position="527"/>
        <end position="546"/>
    </location>
</feature>
<dbReference type="PANTHER" id="PTHR43394">
    <property type="entry name" value="ATP-DEPENDENT PERMEASE MDL1, MITOCHONDRIAL"/>
    <property type="match status" value="1"/>
</dbReference>
<sequence length="848" mass="91298">MGNAVGKGIEGAVLRTLGAREHVLTVTGSEYRAGHFIRVHLHSDTLLDARGEAPGNWVRAWFPDPDGGSRQFQRGYTLAEADPVLGTMAIDFVIHHPMGPAAYWATTCEPGDQIVAMRYGEQPFAPPDPPPAGYLFLGDLASYPAIHSLAAVVPQESPVVVFLEKHDDRDLELPLPEGPNITARWVEELPDGQGLAQAISARDWTGWYAWVTAESLTTRRAKTPLQRDFGLNRSTLHAQAYWIRGRAMGKSRVLEEINEEHATASVQATEDPAADAGEQAKPAEGLLSPAKQALIAGGVAQALLAVLQIVPFILFAEAARLFLKGATQQEFITLGVTALIVMGASAVGTAVLLFLMHLYDSRFAAAVRRRLMAKLNTLPLGWFGDRKAGDVKKLVSDDVAALHYLVTHAVLDLVAAIVTPVAALVYLFAVQWRLALVLLIPVVAFLFVMTRISARDRDKTMTSQRYLALASGQAQTFMATRDQARVFGPSSVVDLPGTLRMVGDFVATWQRDTGMAKIQAVMINRPTTVLGIMVLAGWLFIMPGWMSVAELIPFLILGTSLGGQLLGIASNIGALTTGLGARDSLELLLGTPGLAEPGNRSVPAGHVRFDKVRFSYNSGRTVLPGLDLSLDRGTVTALVGPSGAGKSTVAALLARLWDPQQGSVSIDGVDVRDLTQDELYAKVTILLQDVQLINASVRDNIALTRPEASESDIRAAAQAAHIDQLIQQLPQGYDTIVDSSRLSGGERQRIGIARALLADTPIVVLDEATAAADPDSEWAILQGLERLLKGRTVLMIAHRLHTIRKADRIVVLDNGAIAESGTHEELLDREGTYAGLWHATAAPQGEVR</sequence>
<evidence type="ECO:0000256" key="12">
    <source>
        <dbReference type="SAM" id="Phobius"/>
    </source>
</evidence>
<dbReference type="Pfam" id="PF00005">
    <property type="entry name" value="ABC_tran"/>
    <property type="match status" value="1"/>
</dbReference>
<dbReference type="PROSITE" id="PS50929">
    <property type="entry name" value="ABC_TM1F"/>
    <property type="match status" value="1"/>
</dbReference>
<evidence type="ECO:0000256" key="10">
    <source>
        <dbReference type="ARBA" id="ARBA00023467"/>
    </source>
</evidence>
<dbReference type="InterPro" id="IPR003439">
    <property type="entry name" value="ABC_transporter-like_ATP-bd"/>
</dbReference>
<dbReference type="Gene3D" id="3.40.50.300">
    <property type="entry name" value="P-loop containing nucleotide triphosphate hydrolases"/>
    <property type="match status" value="1"/>
</dbReference>
<dbReference type="Proteomes" id="UP000678513">
    <property type="component" value="Chromosome"/>
</dbReference>
<evidence type="ECO:0000259" key="15">
    <source>
        <dbReference type="PROSITE" id="PS51384"/>
    </source>
</evidence>
<dbReference type="Gene3D" id="2.40.30.10">
    <property type="entry name" value="Translation factors"/>
    <property type="match status" value="1"/>
</dbReference>
<keyword evidence="7 16" id="KW-0067">ATP-binding</keyword>
<dbReference type="InterPro" id="IPR039421">
    <property type="entry name" value="Type_1_exporter"/>
</dbReference>
<dbReference type="PROSITE" id="PS50893">
    <property type="entry name" value="ABC_TRANSPORTER_2"/>
    <property type="match status" value="1"/>
</dbReference>
<keyword evidence="5" id="KW-0547">Nucleotide-binding</keyword>
<keyword evidence="3" id="KW-0285">Flavoprotein</keyword>
<evidence type="ECO:0000256" key="8">
    <source>
        <dbReference type="ARBA" id="ARBA00022989"/>
    </source>
</evidence>
<accession>A0ABX7Y3T2</accession>
<dbReference type="PANTHER" id="PTHR43394:SF1">
    <property type="entry name" value="ATP-BINDING CASSETTE SUB-FAMILY B MEMBER 10, MITOCHONDRIAL"/>
    <property type="match status" value="1"/>
</dbReference>
<dbReference type="SUPFAM" id="SSF90123">
    <property type="entry name" value="ABC transporter transmembrane region"/>
    <property type="match status" value="1"/>
</dbReference>
<keyword evidence="17" id="KW-1185">Reference proteome</keyword>
<comment type="cofactor">
    <cofactor evidence="1">
        <name>FAD</name>
        <dbReference type="ChEBI" id="CHEBI:57692"/>
    </cofactor>
</comment>
<keyword evidence="8 12" id="KW-1133">Transmembrane helix</keyword>
<reference evidence="16 17" key="1">
    <citation type="submission" date="2021-03" db="EMBL/GenBank/DDBJ databases">
        <title>Human Oral Microbial Genomes.</title>
        <authorList>
            <person name="Johnston C.D."/>
            <person name="Chen T."/>
            <person name="Dewhirst F.E."/>
        </authorList>
    </citation>
    <scope>NUCLEOTIDE SEQUENCE [LARGE SCALE GENOMIC DNA]</scope>
    <source>
        <strain evidence="16 17">DSMZ 100122</strain>
    </source>
</reference>
<dbReference type="SUPFAM" id="SSF63380">
    <property type="entry name" value="Riboflavin synthase domain-like"/>
    <property type="match status" value="1"/>
</dbReference>
<evidence type="ECO:0000256" key="7">
    <source>
        <dbReference type="ARBA" id="ARBA00022840"/>
    </source>
</evidence>
<evidence type="ECO:0000256" key="5">
    <source>
        <dbReference type="ARBA" id="ARBA00022741"/>
    </source>
</evidence>
<feature type="transmembrane region" description="Helical" evidence="12">
    <location>
        <begin position="434"/>
        <end position="454"/>
    </location>
</feature>
<dbReference type="InterPro" id="IPR017938">
    <property type="entry name" value="Riboflavin_synthase-like_b-brl"/>
</dbReference>
<dbReference type="InterPro" id="IPR036640">
    <property type="entry name" value="ABC1_TM_sf"/>
</dbReference>
<protein>
    <recommendedName>
        <fullName evidence="11">Mycobactin import ATP-binding/permease protein IrtA</fullName>
    </recommendedName>
</protein>
<dbReference type="SMART" id="SM00382">
    <property type="entry name" value="AAA"/>
    <property type="match status" value="1"/>
</dbReference>
<dbReference type="InterPro" id="IPR013113">
    <property type="entry name" value="SIP_FAD-bd"/>
</dbReference>
<organism evidence="16 17">
    <name type="scientific">Arachnia rubra</name>
    <dbReference type="NCBI Taxonomy" id="1547448"/>
    <lineage>
        <taxon>Bacteria</taxon>
        <taxon>Bacillati</taxon>
        <taxon>Actinomycetota</taxon>
        <taxon>Actinomycetes</taxon>
        <taxon>Propionibacteriales</taxon>
        <taxon>Propionibacteriaceae</taxon>
        <taxon>Arachnia</taxon>
    </lineage>
</organism>
<evidence type="ECO:0000313" key="16">
    <source>
        <dbReference type="EMBL" id="QUC07496.1"/>
    </source>
</evidence>
<comment type="subunit">
    <text evidence="10">Forms a heterodimer with IrtB.</text>
</comment>
<name>A0ABX7Y3T2_9ACTN</name>
<evidence type="ECO:0000256" key="6">
    <source>
        <dbReference type="ARBA" id="ARBA00022827"/>
    </source>
</evidence>